<protein>
    <recommendedName>
        <fullName evidence="3">DUF732 domain-containing protein</fullName>
    </recommendedName>
</protein>
<dbReference type="Proteomes" id="UP000467379">
    <property type="component" value="Chromosome"/>
</dbReference>
<sequence length="217" mass="23001">MHVVSRAAVAAAALTLAGPLLCVAATGPAQAACYNPTSEWPGWTDGPPPGMPPCQMEKVLVTCEWGQAYGPICPGDCRHDLQGRVLDPPDPACRTEQRWVYMSPDGSYMGLVPGQSNLPHGDLPTSAPSPPQAAGSTRITPGQRQLVDDMASIGLRWGTDQQLINAGESTCAEIRNGQSRARSIQVVYRALKRVTLDQATAAVDFAIKDLCPDAPAR</sequence>
<feature type="region of interest" description="Disordered" evidence="1">
    <location>
        <begin position="113"/>
        <end position="139"/>
    </location>
</feature>
<proteinExistence type="predicted"/>
<dbReference type="EMBL" id="AP022606">
    <property type="protein sequence ID" value="BBZ14779.1"/>
    <property type="molecule type" value="Genomic_DNA"/>
</dbReference>
<evidence type="ECO:0000313" key="5">
    <source>
        <dbReference type="Proteomes" id="UP000467379"/>
    </source>
</evidence>
<feature type="domain" description="DUF732" evidence="3">
    <location>
        <begin position="147"/>
        <end position="213"/>
    </location>
</feature>
<dbReference type="Pfam" id="PF05305">
    <property type="entry name" value="DUF732"/>
    <property type="match status" value="1"/>
</dbReference>
<dbReference type="InterPro" id="IPR007969">
    <property type="entry name" value="DUF732"/>
</dbReference>
<feature type="signal peptide" evidence="2">
    <location>
        <begin position="1"/>
        <end position="31"/>
    </location>
</feature>
<evidence type="ECO:0000313" key="4">
    <source>
        <dbReference type="EMBL" id="BBZ14779.1"/>
    </source>
</evidence>
<name>A0ABM7KUI4_9MYCO</name>
<evidence type="ECO:0000256" key="1">
    <source>
        <dbReference type="SAM" id="MobiDB-lite"/>
    </source>
</evidence>
<evidence type="ECO:0000256" key="2">
    <source>
        <dbReference type="SAM" id="SignalP"/>
    </source>
</evidence>
<accession>A0ABM7KUI4</accession>
<organism evidence="4 5">
    <name type="scientific">Mycobacterium branderi</name>
    <dbReference type="NCBI Taxonomy" id="43348"/>
    <lineage>
        <taxon>Bacteria</taxon>
        <taxon>Bacillati</taxon>
        <taxon>Actinomycetota</taxon>
        <taxon>Actinomycetes</taxon>
        <taxon>Mycobacteriales</taxon>
        <taxon>Mycobacteriaceae</taxon>
        <taxon>Mycobacterium</taxon>
    </lineage>
</organism>
<keyword evidence="2" id="KW-0732">Signal</keyword>
<keyword evidence="5" id="KW-1185">Reference proteome</keyword>
<reference evidence="4 5" key="1">
    <citation type="journal article" date="2019" name="Emerg. Microbes Infect.">
        <title>Comprehensive subspecies identification of 175 nontuberculous mycobacteria species based on 7547 genomic profiles.</title>
        <authorList>
            <person name="Matsumoto Y."/>
            <person name="Kinjo T."/>
            <person name="Motooka D."/>
            <person name="Nabeya D."/>
            <person name="Jung N."/>
            <person name="Uechi K."/>
            <person name="Horii T."/>
            <person name="Iida T."/>
            <person name="Fujita J."/>
            <person name="Nakamura S."/>
        </authorList>
    </citation>
    <scope>NUCLEOTIDE SEQUENCE [LARGE SCALE GENOMIC DNA]</scope>
    <source>
        <strain evidence="4 5">JCM 12687</strain>
    </source>
</reference>
<gene>
    <name evidence="4" type="ORF">MBRA_49740</name>
</gene>
<feature type="chain" id="PRO_5046337769" description="DUF732 domain-containing protein" evidence="2">
    <location>
        <begin position="32"/>
        <end position="217"/>
    </location>
</feature>
<dbReference type="RefSeq" id="WP_083129659.1">
    <property type="nucleotide sequence ID" value="NZ_JBHRFN010000001.1"/>
</dbReference>
<evidence type="ECO:0000259" key="3">
    <source>
        <dbReference type="Pfam" id="PF05305"/>
    </source>
</evidence>